<dbReference type="VEuPathDB" id="FungiDB:G647_09692"/>
<dbReference type="HOGENOM" id="CLU_1481820_0_0_1"/>
<gene>
    <name evidence="1" type="ORF">G647_09692</name>
</gene>
<dbReference type="RefSeq" id="XP_008723907.1">
    <property type="nucleotide sequence ID" value="XM_008725685.1"/>
</dbReference>
<organism evidence="1 2">
    <name type="scientific">Cladophialophora carrionii CBS 160.54</name>
    <dbReference type="NCBI Taxonomy" id="1279043"/>
    <lineage>
        <taxon>Eukaryota</taxon>
        <taxon>Fungi</taxon>
        <taxon>Dikarya</taxon>
        <taxon>Ascomycota</taxon>
        <taxon>Pezizomycotina</taxon>
        <taxon>Eurotiomycetes</taxon>
        <taxon>Chaetothyriomycetidae</taxon>
        <taxon>Chaetothyriales</taxon>
        <taxon>Herpotrichiellaceae</taxon>
        <taxon>Cladophialophora</taxon>
    </lineage>
</organism>
<evidence type="ECO:0000313" key="2">
    <source>
        <dbReference type="Proteomes" id="UP000030678"/>
    </source>
</evidence>
<dbReference type="EMBL" id="KB822698">
    <property type="protein sequence ID" value="ETI27501.1"/>
    <property type="molecule type" value="Genomic_DNA"/>
</dbReference>
<evidence type="ECO:0000313" key="1">
    <source>
        <dbReference type="EMBL" id="ETI27501.1"/>
    </source>
</evidence>
<reference evidence="1 2" key="1">
    <citation type="submission" date="2013-03" db="EMBL/GenBank/DDBJ databases">
        <title>The Genome Sequence of Cladophialophora carrionii CBS 160.54.</title>
        <authorList>
            <consortium name="The Broad Institute Genomics Platform"/>
            <person name="Cuomo C."/>
            <person name="de Hoog S."/>
            <person name="Gorbushina A."/>
            <person name="Walker B."/>
            <person name="Young S.K."/>
            <person name="Zeng Q."/>
            <person name="Gargeya S."/>
            <person name="Fitzgerald M."/>
            <person name="Haas B."/>
            <person name="Abouelleil A."/>
            <person name="Allen A.W."/>
            <person name="Alvarado L."/>
            <person name="Arachchi H.M."/>
            <person name="Berlin A.M."/>
            <person name="Chapman S.B."/>
            <person name="Gainer-Dewar J."/>
            <person name="Goldberg J."/>
            <person name="Griggs A."/>
            <person name="Gujja S."/>
            <person name="Hansen M."/>
            <person name="Howarth C."/>
            <person name="Imamovic A."/>
            <person name="Ireland A."/>
            <person name="Larimer J."/>
            <person name="McCowan C."/>
            <person name="Murphy C."/>
            <person name="Pearson M."/>
            <person name="Poon T.W."/>
            <person name="Priest M."/>
            <person name="Roberts A."/>
            <person name="Saif S."/>
            <person name="Shea T."/>
            <person name="Sisk P."/>
            <person name="Sykes S."/>
            <person name="Wortman J."/>
            <person name="Nusbaum C."/>
            <person name="Birren B."/>
        </authorList>
    </citation>
    <scope>NUCLEOTIDE SEQUENCE [LARGE SCALE GENOMIC DNA]</scope>
    <source>
        <strain evidence="1 2">CBS 160.54</strain>
    </source>
</reference>
<proteinExistence type="predicted"/>
<dbReference type="Proteomes" id="UP000030678">
    <property type="component" value="Unassembled WGS sequence"/>
</dbReference>
<dbReference type="AlphaFoldDB" id="V9DLH3"/>
<dbReference type="GeneID" id="19988185"/>
<sequence length="182" mass="19545">MSVVFDSQGPSLHNHAAARQSGIDMLCAHRLPHWEAAVRSLRGTVATYGPDQDAPLRPTLPAKLVLNGQLPTKAPQPPICRRLVLGFLLFIKSCPRELCSLLVATPDLVAALLHQPQPLPFDFADKYLGQGRPFSNPAFSANDLSFSSRRPQSNLTSGTSGVALPANPSLDFNGNSLLSETP</sequence>
<protein>
    <submittedName>
        <fullName evidence="1">Uncharacterized protein</fullName>
    </submittedName>
</protein>
<accession>V9DLH3</accession>
<name>V9DLH3_9EURO</name>